<proteinExistence type="predicted"/>
<accession>A0A2P5EKA2</accession>
<organism evidence="1 2">
    <name type="scientific">Trema orientale</name>
    <name type="common">Charcoal tree</name>
    <name type="synonym">Celtis orientalis</name>
    <dbReference type="NCBI Taxonomy" id="63057"/>
    <lineage>
        <taxon>Eukaryota</taxon>
        <taxon>Viridiplantae</taxon>
        <taxon>Streptophyta</taxon>
        <taxon>Embryophyta</taxon>
        <taxon>Tracheophyta</taxon>
        <taxon>Spermatophyta</taxon>
        <taxon>Magnoliopsida</taxon>
        <taxon>eudicotyledons</taxon>
        <taxon>Gunneridae</taxon>
        <taxon>Pentapetalae</taxon>
        <taxon>rosids</taxon>
        <taxon>fabids</taxon>
        <taxon>Rosales</taxon>
        <taxon>Cannabaceae</taxon>
        <taxon>Trema</taxon>
    </lineage>
</organism>
<protein>
    <submittedName>
        <fullName evidence="1">Uncharacterized protein</fullName>
    </submittedName>
</protein>
<sequence>MIVPNRDPFIPKGKPILDDFSKLPCINLFFLGLDVRLQLAHQKSPRNLIAMKLQKDRAAILTYKNSHINYNRWWLGFYIV</sequence>
<dbReference type="EMBL" id="JXTC01000139">
    <property type="protein sequence ID" value="PON85959.1"/>
    <property type="molecule type" value="Genomic_DNA"/>
</dbReference>
<dbReference type="AlphaFoldDB" id="A0A2P5EKA2"/>
<comment type="caution">
    <text evidence="1">The sequence shown here is derived from an EMBL/GenBank/DDBJ whole genome shotgun (WGS) entry which is preliminary data.</text>
</comment>
<evidence type="ECO:0000313" key="2">
    <source>
        <dbReference type="Proteomes" id="UP000237000"/>
    </source>
</evidence>
<dbReference type="Proteomes" id="UP000237000">
    <property type="component" value="Unassembled WGS sequence"/>
</dbReference>
<gene>
    <name evidence="1" type="ORF">TorRG33x02_182570</name>
</gene>
<dbReference type="InParanoid" id="A0A2P5EKA2"/>
<keyword evidence="2" id="KW-1185">Reference proteome</keyword>
<reference evidence="2" key="1">
    <citation type="submission" date="2016-06" db="EMBL/GenBank/DDBJ databases">
        <title>Parallel loss of symbiosis genes in relatives of nitrogen-fixing non-legume Parasponia.</title>
        <authorList>
            <person name="Van Velzen R."/>
            <person name="Holmer R."/>
            <person name="Bu F."/>
            <person name="Rutten L."/>
            <person name="Van Zeijl A."/>
            <person name="Liu W."/>
            <person name="Santuari L."/>
            <person name="Cao Q."/>
            <person name="Sharma T."/>
            <person name="Shen D."/>
            <person name="Roswanjaya Y."/>
            <person name="Wardhani T."/>
            <person name="Kalhor M.S."/>
            <person name="Jansen J."/>
            <person name="Van den Hoogen J."/>
            <person name="Gungor B."/>
            <person name="Hartog M."/>
            <person name="Hontelez J."/>
            <person name="Verver J."/>
            <person name="Yang W.-C."/>
            <person name="Schijlen E."/>
            <person name="Repin R."/>
            <person name="Schilthuizen M."/>
            <person name="Schranz E."/>
            <person name="Heidstra R."/>
            <person name="Miyata K."/>
            <person name="Fedorova E."/>
            <person name="Kohlen W."/>
            <person name="Bisseling T."/>
            <person name="Smit S."/>
            <person name="Geurts R."/>
        </authorList>
    </citation>
    <scope>NUCLEOTIDE SEQUENCE [LARGE SCALE GENOMIC DNA]</scope>
    <source>
        <strain evidence="2">cv. RG33-2</strain>
    </source>
</reference>
<evidence type="ECO:0000313" key="1">
    <source>
        <dbReference type="EMBL" id="PON85959.1"/>
    </source>
</evidence>
<name>A0A2P5EKA2_TREOI</name>